<dbReference type="Pfam" id="PF08843">
    <property type="entry name" value="AbiEii"/>
    <property type="match status" value="1"/>
</dbReference>
<dbReference type="InterPro" id="IPR014942">
    <property type="entry name" value="AbiEii"/>
</dbReference>
<reference evidence="1 2" key="1">
    <citation type="journal article" date="2019" name="J. Ind. Microbiol. Biotechnol.">
        <title>The complete genomic sequence of Streptomyces spectabilis NRRL-2792 and identification of secondary metabolite biosynthetic gene clusters.</title>
        <authorList>
            <person name="Sinha A."/>
            <person name="Phillips-Salemka S."/>
            <person name="Niraula T.A."/>
            <person name="Short K.A."/>
            <person name="Niraula N.P."/>
        </authorList>
    </citation>
    <scope>NUCLEOTIDE SEQUENCE [LARGE SCALE GENOMIC DNA]</scope>
    <source>
        <strain evidence="1 2">NRRL 2792</strain>
    </source>
</reference>
<protein>
    <submittedName>
        <fullName evidence="1">Nucleotidyl transferase AbiEii/AbiGii toxin family protein</fullName>
    </submittedName>
</protein>
<name>A0A516RHR9_STRST</name>
<dbReference type="EMBL" id="CP040916">
    <property type="protein sequence ID" value="QDQ15196.1"/>
    <property type="molecule type" value="Genomic_DNA"/>
</dbReference>
<organism evidence="1 2">
    <name type="scientific">Streptomyces spectabilis</name>
    <dbReference type="NCBI Taxonomy" id="68270"/>
    <lineage>
        <taxon>Bacteria</taxon>
        <taxon>Bacillati</taxon>
        <taxon>Actinomycetota</taxon>
        <taxon>Actinomycetes</taxon>
        <taxon>Kitasatosporales</taxon>
        <taxon>Streptomycetaceae</taxon>
        <taxon>Streptomyces</taxon>
    </lineage>
</organism>
<proteinExistence type="predicted"/>
<dbReference type="AlphaFoldDB" id="A0A516RHR9"/>
<dbReference type="GO" id="GO:0016740">
    <property type="term" value="F:transferase activity"/>
    <property type="evidence" value="ECO:0007669"/>
    <property type="project" value="UniProtKB-KW"/>
</dbReference>
<evidence type="ECO:0000313" key="1">
    <source>
        <dbReference type="EMBL" id="QDQ15196.1"/>
    </source>
</evidence>
<keyword evidence="1" id="KW-0808">Transferase</keyword>
<sequence>MNLDDLHRRLLADVLAIGTPYPLVITDGYAVQDHGLVDRLSQDLDVATENPAPMDDIVRALSSGLAQRGWQVRQVRSDPLSGRLVATDPATGEQCEVNVLKKAFWSPPASTEYGPVLAFDDVIGTKVSALADRGAVRDLIDLHAASRHRTTADLEALGRRHARFEFSLHDLRDRLAGADWLDDEEFAAYALTAPQIHDLRIWALAWVTDLETRLHTEHEDQDSDGDW</sequence>
<dbReference type="Proteomes" id="UP000316806">
    <property type="component" value="Chromosome"/>
</dbReference>
<accession>A0A516RHR9</accession>
<evidence type="ECO:0000313" key="2">
    <source>
        <dbReference type="Proteomes" id="UP000316806"/>
    </source>
</evidence>
<gene>
    <name evidence="1" type="ORF">FH965_35415</name>
</gene>
<dbReference type="RefSeq" id="WP_144322399.1">
    <property type="nucleotide sequence ID" value="NZ_CP040916.1"/>
</dbReference>